<organism evidence="2 3">
    <name type="scientific">Gaiella occulta</name>
    <dbReference type="NCBI Taxonomy" id="1002870"/>
    <lineage>
        <taxon>Bacteria</taxon>
        <taxon>Bacillati</taxon>
        <taxon>Actinomycetota</taxon>
        <taxon>Thermoleophilia</taxon>
        <taxon>Gaiellales</taxon>
        <taxon>Gaiellaceae</taxon>
        <taxon>Gaiella</taxon>
    </lineage>
</organism>
<dbReference type="PANTHER" id="PTHR21180:SF32">
    <property type="entry name" value="ENDONUCLEASE_EXONUCLEASE_PHOSPHATASE FAMILY DOMAIN-CONTAINING PROTEIN 1"/>
    <property type="match status" value="1"/>
</dbReference>
<dbReference type="GO" id="GO:0015628">
    <property type="term" value="P:protein secretion by the type II secretion system"/>
    <property type="evidence" value="ECO:0007669"/>
    <property type="project" value="TreeGrafter"/>
</dbReference>
<dbReference type="SMART" id="SM00278">
    <property type="entry name" value="HhH1"/>
    <property type="match status" value="2"/>
</dbReference>
<proteinExistence type="predicted"/>
<reference evidence="3" key="2">
    <citation type="journal article" date="2019" name="MicrobiologyOpen">
        <title>High-quality draft genome sequence of Gaiella occulta isolated from a 150 meter deep mineral water borehole and comparison with the genome sequences of other deep-branching lineages of the phylum Actinobacteria.</title>
        <authorList>
            <person name="Severino R."/>
            <person name="Froufe H.J.C."/>
            <person name="Barroso C."/>
            <person name="Albuquerque L."/>
            <person name="Lobo-da-Cunha A."/>
            <person name="da Costa M.S."/>
            <person name="Egas C."/>
        </authorList>
    </citation>
    <scope>NUCLEOTIDE SEQUENCE [LARGE SCALE GENOMIC DNA]</scope>
    <source>
        <strain evidence="3">F2-233</strain>
    </source>
</reference>
<dbReference type="GO" id="GO:0006281">
    <property type="term" value="P:DNA repair"/>
    <property type="evidence" value="ECO:0007669"/>
    <property type="project" value="InterPro"/>
</dbReference>
<dbReference type="InterPro" id="IPR003583">
    <property type="entry name" value="Hlx-hairpin-Hlx_DNA-bd_motif"/>
</dbReference>
<dbReference type="InterPro" id="IPR051675">
    <property type="entry name" value="Endo/Exo/Phosphatase_dom_1"/>
</dbReference>
<dbReference type="AlphaFoldDB" id="A0A7M2YWA6"/>
<dbReference type="Proteomes" id="UP000254134">
    <property type="component" value="Unassembled WGS sequence"/>
</dbReference>
<evidence type="ECO:0000259" key="1">
    <source>
        <dbReference type="SMART" id="SM00278"/>
    </source>
</evidence>
<comment type="caution">
    <text evidence="2">The sequence shown here is derived from an EMBL/GenBank/DDBJ whole genome shotgun (WGS) entry which is preliminary data.</text>
</comment>
<dbReference type="InterPro" id="IPR010994">
    <property type="entry name" value="RuvA_2-like"/>
</dbReference>
<evidence type="ECO:0000313" key="2">
    <source>
        <dbReference type="EMBL" id="RDI73737.1"/>
    </source>
</evidence>
<feature type="domain" description="Helix-hairpin-helix DNA-binding motif class 1" evidence="1">
    <location>
        <begin position="174"/>
        <end position="193"/>
    </location>
</feature>
<dbReference type="Gene3D" id="1.10.150.320">
    <property type="entry name" value="Photosystem II 12 kDa extrinsic protein"/>
    <property type="match status" value="1"/>
</dbReference>
<sequence>MDDMLEVLPRRQTAILLAAALLVLALVGKRLASQGSARAPAPAATLAPTGSGAAGAAPAPRIVVDVVGAVRRAGVYRLPDGSRVLDAVRRAGGPTRRAQIALVNLAAPLADGQQVVVPARGVPGAAGGAGAAAAKVSLASATVDDLDALPGIGPVTAQKIVDWRQGHGPFRSVEDLDAVPGVGPARIEQLRDLVTP</sequence>
<dbReference type="Pfam" id="PF10531">
    <property type="entry name" value="SLBB"/>
    <property type="match status" value="1"/>
</dbReference>
<dbReference type="Gene3D" id="3.10.560.10">
    <property type="entry name" value="Outer membrane lipoprotein wza domain like"/>
    <property type="match status" value="1"/>
</dbReference>
<name>A0A7M2YWA6_9ACTN</name>
<gene>
    <name evidence="2" type="ORF">Gocc_2650</name>
</gene>
<keyword evidence="3" id="KW-1185">Reference proteome</keyword>
<dbReference type="GO" id="GO:0003677">
    <property type="term" value="F:DNA binding"/>
    <property type="evidence" value="ECO:0007669"/>
    <property type="project" value="InterPro"/>
</dbReference>
<accession>A0A7M2YWA6</accession>
<dbReference type="InterPro" id="IPR019554">
    <property type="entry name" value="Soluble_ligand-bd"/>
</dbReference>
<feature type="domain" description="Helix-hairpin-helix DNA-binding motif class 1" evidence="1">
    <location>
        <begin position="144"/>
        <end position="163"/>
    </location>
</feature>
<dbReference type="Pfam" id="PF12836">
    <property type="entry name" value="HHH_3"/>
    <property type="match status" value="1"/>
</dbReference>
<dbReference type="EMBL" id="QQZY01000007">
    <property type="protein sequence ID" value="RDI73737.1"/>
    <property type="molecule type" value="Genomic_DNA"/>
</dbReference>
<reference evidence="2 3" key="1">
    <citation type="submission" date="2018-07" db="EMBL/GenBank/DDBJ databases">
        <title>High-quality-draft genome sequence of Gaiella occulta.</title>
        <authorList>
            <person name="Severino R."/>
            <person name="Froufe H.J.C."/>
            <person name="Rainey F.A."/>
            <person name="Barroso C."/>
            <person name="Albuquerque L."/>
            <person name="Lobo-Da-Cunha A."/>
            <person name="Da Costa M.S."/>
            <person name="Egas C."/>
        </authorList>
    </citation>
    <scope>NUCLEOTIDE SEQUENCE [LARGE SCALE GENOMIC DNA]</scope>
    <source>
        <strain evidence="2 3">F2-233</strain>
    </source>
</reference>
<protein>
    <submittedName>
        <fullName evidence="2">Helix-hairpin-helix motif-containing protein</fullName>
    </submittedName>
</protein>
<dbReference type="SUPFAM" id="SSF47781">
    <property type="entry name" value="RuvA domain 2-like"/>
    <property type="match status" value="1"/>
</dbReference>
<dbReference type="PANTHER" id="PTHR21180">
    <property type="entry name" value="ENDONUCLEASE/EXONUCLEASE/PHOSPHATASE FAMILY DOMAIN-CONTAINING PROTEIN 1"/>
    <property type="match status" value="1"/>
</dbReference>
<evidence type="ECO:0000313" key="3">
    <source>
        <dbReference type="Proteomes" id="UP000254134"/>
    </source>
</evidence>
<dbReference type="GO" id="GO:0015627">
    <property type="term" value="C:type II protein secretion system complex"/>
    <property type="evidence" value="ECO:0007669"/>
    <property type="project" value="TreeGrafter"/>
</dbReference>